<keyword evidence="2" id="KW-1185">Reference proteome</keyword>
<reference evidence="1 2" key="1">
    <citation type="submission" date="2019-03" db="EMBL/GenBank/DDBJ databases">
        <title>Genomic Encyclopedia of Type Strains, Phase IV (KMG-IV): sequencing the most valuable type-strain genomes for metagenomic binning, comparative biology and taxonomic classification.</title>
        <authorList>
            <person name="Goeker M."/>
        </authorList>
    </citation>
    <scope>NUCLEOTIDE SEQUENCE [LARGE SCALE GENOMIC DNA]</scope>
    <source>
        <strain evidence="1 2">DSM 15969</strain>
    </source>
</reference>
<dbReference type="RefSeq" id="WP_132073762.1">
    <property type="nucleotide sequence ID" value="NZ_SLUI01000001.1"/>
</dbReference>
<name>A0A4R1QBL0_9FIRM</name>
<protein>
    <submittedName>
        <fullName evidence="1">Uncharacterized protein</fullName>
    </submittedName>
</protein>
<accession>A0A4R1QBL0</accession>
<sequence>MIQELPVEAREFIEAFLTAQYAATMAVGREDLDEEGFQQEVAKLNSYFKLDVFYPDREPPVPRRTRQPGEPAFAELAEQLQNKAVRKLFMVRAYEHPEWGVIYRIYVGTDRKKGTQYFFSYYIAKVAESYKIIAQYLINDSHTGWEWSQGLRLHKQPMIFAGVWHFTEPTKEKDQEDYGNEEGIDYPSFGTKQPLARQAVLNATAPEKPKVVERLGMIEQDNAANLYFARCLELLMGRFFTHGFFCNGSDPFAASLPWQELADAVQFSKEMVSFLREADCTALESEGDAIYFPFVYCGDLLLDGLPDFAANDHVPPGAVVKYDTLDDRECLFWYDDFAEDYAEDLDESSLAAFKTVHGKMKAVLKDLVEFTIVAGTECPVIIGGTFATSIFAGIITIQVQT</sequence>
<dbReference type="EMBL" id="SLUI01000001">
    <property type="protein sequence ID" value="TCL39821.1"/>
    <property type="molecule type" value="Genomic_DNA"/>
</dbReference>
<gene>
    <name evidence="1" type="ORF">EV210_10116</name>
</gene>
<dbReference type="OrthoDB" id="4325047at2"/>
<dbReference type="Proteomes" id="UP000295063">
    <property type="component" value="Unassembled WGS sequence"/>
</dbReference>
<dbReference type="AlphaFoldDB" id="A0A4R1QBL0"/>
<evidence type="ECO:0000313" key="2">
    <source>
        <dbReference type="Proteomes" id="UP000295063"/>
    </source>
</evidence>
<evidence type="ECO:0000313" key="1">
    <source>
        <dbReference type="EMBL" id="TCL39821.1"/>
    </source>
</evidence>
<comment type="caution">
    <text evidence="1">The sequence shown here is derived from an EMBL/GenBank/DDBJ whole genome shotgun (WGS) entry which is preliminary data.</text>
</comment>
<proteinExistence type="predicted"/>
<organism evidence="1 2">
    <name type="scientific">Anaerospora hongkongensis</name>
    <dbReference type="NCBI Taxonomy" id="244830"/>
    <lineage>
        <taxon>Bacteria</taxon>
        <taxon>Bacillati</taxon>
        <taxon>Bacillota</taxon>
        <taxon>Negativicutes</taxon>
        <taxon>Selenomonadales</taxon>
        <taxon>Sporomusaceae</taxon>
        <taxon>Anaerospora</taxon>
    </lineage>
</organism>